<reference evidence="2 3" key="1">
    <citation type="submission" date="2016-11" db="EMBL/GenBank/DDBJ databases">
        <authorList>
            <person name="Jaros S."/>
            <person name="Januszkiewicz K."/>
            <person name="Wedrychowicz H."/>
        </authorList>
    </citation>
    <scope>NUCLEOTIDE SEQUENCE [LARGE SCALE GENOMIC DNA]</scope>
    <source>
        <strain evidence="2 3">DSM 29589</strain>
    </source>
</reference>
<accession>A0A1M6X0F8</accession>
<protein>
    <submittedName>
        <fullName evidence="2">Uncharacterized protein</fullName>
    </submittedName>
</protein>
<dbReference type="AlphaFoldDB" id="A0A1M6X0F8"/>
<sequence>MRAKEKPVLGVDAPPARPTVLAAFLLAVVLSAPVGLGLTLLDWLVLT</sequence>
<keyword evidence="1" id="KW-0812">Transmembrane</keyword>
<keyword evidence="1" id="KW-1133">Transmembrane helix</keyword>
<dbReference type="RefSeq" id="WP_188744970.1">
    <property type="nucleotide sequence ID" value="NZ_BMLR01000001.1"/>
</dbReference>
<dbReference type="STRING" id="337701.SAMN05444398_101230"/>
<keyword evidence="1" id="KW-0472">Membrane</keyword>
<dbReference type="EMBL" id="FRBR01000001">
    <property type="protein sequence ID" value="SHK99448.1"/>
    <property type="molecule type" value="Genomic_DNA"/>
</dbReference>
<name>A0A1M6X0F8_9RHOB</name>
<feature type="transmembrane region" description="Helical" evidence="1">
    <location>
        <begin position="20"/>
        <end position="46"/>
    </location>
</feature>
<dbReference type="Proteomes" id="UP000183974">
    <property type="component" value="Unassembled WGS sequence"/>
</dbReference>
<evidence type="ECO:0000256" key="1">
    <source>
        <dbReference type="SAM" id="Phobius"/>
    </source>
</evidence>
<keyword evidence="3" id="KW-1185">Reference proteome</keyword>
<evidence type="ECO:0000313" key="2">
    <source>
        <dbReference type="EMBL" id="SHK99448.1"/>
    </source>
</evidence>
<proteinExistence type="predicted"/>
<evidence type="ECO:0000313" key="3">
    <source>
        <dbReference type="Proteomes" id="UP000183974"/>
    </source>
</evidence>
<organism evidence="2 3">
    <name type="scientific">Roseovarius pacificus</name>
    <dbReference type="NCBI Taxonomy" id="337701"/>
    <lineage>
        <taxon>Bacteria</taxon>
        <taxon>Pseudomonadati</taxon>
        <taxon>Pseudomonadota</taxon>
        <taxon>Alphaproteobacteria</taxon>
        <taxon>Rhodobacterales</taxon>
        <taxon>Roseobacteraceae</taxon>
        <taxon>Roseovarius</taxon>
    </lineage>
</organism>
<gene>
    <name evidence="2" type="ORF">SAMN05444398_101230</name>
</gene>